<evidence type="ECO:0000313" key="2">
    <source>
        <dbReference type="Proteomes" id="UP000230002"/>
    </source>
</evidence>
<name>A0A2G8STS5_9APHY</name>
<gene>
    <name evidence="1" type="ORF">GSI_00852</name>
</gene>
<reference evidence="1 2" key="1">
    <citation type="journal article" date="2015" name="Sci. Rep.">
        <title>Chromosome-level genome map provides insights into diverse defense mechanisms in the medicinal fungus Ganoderma sinense.</title>
        <authorList>
            <person name="Zhu Y."/>
            <person name="Xu J."/>
            <person name="Sun C."/>
            <person name="Zhou S."/>
            <person name="Xu H."/>
            <person name="Nelson D.R."/>
            <person name="Qian J."/>
            <person name="Song J."/>
            <person name="Luo H."/>
            <person name="Xiang L."/>
            <person name="Li Y."/>
            <person name="Xu Z."/>
            <person name="Ji A."/>
            <person name="Wang L."/>
            <person name="Lu S."/>
            <person name="Hayward A."/>
            <person name="Sun W."/>
            <person name="Li X."/>
            <person name="Schwartz D.C."/>
            <person name="Wang Y."/>
            <person name="Chen S."/>
        </authorList>
    </citation>
    <scope>NUCLEOTIDE SEQUENCE [LARGE SCALE GENOMIC DNA]</scope>
    <source>
        <strain evidence="1 2">ZZ0214-1</strain>
    </source>
</reference>
<dbReference type="STRING" id="1077348.A0A2G8STS5"/>
<keyword evidence="2" id="KW-1185">Reference proteome</keyword>
<organism evidence="1 2">
    <name type="scientific">Ganoderma sinense ZZ0214-1</name>
    <dbReference type="NCBI Taxonomy" id="1077348"/>
    <lineage>
        <taxon>Eukaryota</taxon>
        <taxon>Fungi</taxon>
        <taxon>Dikarya</taxon>
        <taxon>Basidiomycota</taxon>
        <taxon>Agaricomycotina</taxon>
        <taxon>Agaricomycetes</taxon>
        <taxon>Polyporales</taxon>
        <taxon>Polyporaceae</taxon>
        <taxon>Ganoderma</taxon>
    </lineage>
</organism>
<sequence length="92" mass="10138">MSRYGRSRTGSALNGRISPLDAEYVDERHMQQFEDALKADDNAMLSDFTEAPNSPVVGPQQLVLPHSGQRVLKVSALSDFAPVNVKVRKGRI</sequence>
<proteinExistence type="predicted"/>
<dbReference type="EMBL" id="AYKW01000001">
    <property type="protein sequence ID" value="PIL37160.1"/>
    <property type="molecule type" value="Genomic_DNA"/>
</dbReference>
<evidence type="ECO:0000313" key="1">
    <source>
        <dbReference type="EMBL" id="PIL37160.1"/>
    </source>
</evidence>
<dbReference type="Proteomes" id="UP000230002">
    <property type="component" value="Unassembled WGS sequence"/>
</dbReference>
<dbReference type="AlphaFoldDB" id="A0A2G8STS5"/>
<comment type="caution">
    <text evidence="1">The sequence shown here is derived from an EMBL/GenBank/DDBJ whole genome shotgun (WGS) entry which is preliminary data.</text>
</comment>
<protein>
    <submittedName>
        <fullName evidence="1">Uncharacterized protein</fullName>
    </submittedName>
</protein>
<dbReference type="OrthoDB" id="15478at2759"/>
<accession>A0A2G8STS5</accession>